<dbReference type="EMBL" id="QGNW01000298">
    <property type="protein sequence ID" value="RVW78275.1"/>
    <property type="molecule type" value="Genomic_DNA"/>
</dbReference>
<evidence type="ECO:0000313" key="3">
    <source>
        <dbReference type="EMBL" id="RVW78275.1"/>
    </source>
</evidence>
<keyword evidence="1" id="KW-0862">Zinc</keyword>
<dbReference type="PROSITE" id="PS50966">
    <property type="entry name" value="ZF_SWIM"/>
    <property type="match status" value="1"/>
</dbReference>
<dbReference type="Pfam" id="PF04434">
    <property type="entry name" value="SWIM"/>
    <property type="match status" value="1"/>
</dbReference>
<dbReference type="GO" id="GO:0008270">
    <property type="term" value="F:zinc ion binding"/>
    <property type="evidence" value="ECO:0007669"/>
    <property type="project" value="UniProtKB-KW"/>
</dbReference>
<reference evidence="3 4" key="1">
    <citation type="journal article" date="2018" name="PLoS Genet.">
        <title>Population sequencing reveals clonal diversity and ancestral inbreeding in the grapevine cultivar Chardonnay.</title>
        <authorList>
            <person name="Roach M.J."/>
            <person name="Johnson D.L."/>
            <person name="Bohlmann J."/>
            <person name="van Vuuren H.J."/>
            <person name="Jones S.J."/>
            <person name="Pretorius I.S."/>
            <person name="Schmidt S.A."/>
            <person name="Borneman A.R."/>
        </authorList>
    </citation>
    <scope>NUCLEOTIDE SEQUENCE [LARGE SCALE GENOMIC DNA]</scope>
    <source>
        <strain evidence="4">cv. Chardonnay</strain>
        <tissue evidence="3">Leaf</tissue>
    </source>
</reference>
<name>A0A438H1B3_VITVI</name>
<keyword evidence="1" id="KW-0863">Zinc-finger</keyword>
<proteinExistence type="predicted"/>
<evidence type="ECO:0000313" key="4">
    <source>
        <dbReference type="Proteomes" id="UP000288805"/>
    </source>
</evidence>
<dbReference type="InterPro" id="IPR007527">
    <property type="entry name" value="Znf_SWIM"/>
</dbReference>
<organism evidence="3 4">
    <name type="scientific">Vitis vinifera</name>
    <name type="common">Grape</name>
    <dbReference type="NCBI Taxonomy" id="29760"/>
    <lineage>
        <taxon>Eukaryota</taxon>
        <taxon>Viridiplantae</taxon>
        <taxon>Streptophyta</taxon>
        <taxon>Embryophyta</taxon>
        <taxon>Tracheophyta</taxon>
        <taxon>Spermatophyta</taxon>
        <taxon>Magnoliopsida</taxon>
        <taxon>eudicotyledons</taxon>
        <taxon>Gunneridae</taxon>
        <taxon>Pentapetalae</taxon>
        <taxon>rosids</taxon>
        <taxon>Vitales</taxon>
        <taxon>Vitaceae</taxon>
        <taxon>Viteae</taxon>
        <taxon>Vitis</taxon>
    </lineage>
</organism>
<evidence type="ECO:0000259" key="2">
    <source>
        <dbReference type="PROSITE" id="PS50966"/>
    </source>
</evidence>
<accession>A0A438H1B3</accession>
<evidence type="ECO:0000256" key="1">
    <source>
        <dbReference type="PROSITE-ProRule" id="PRU00325"/>
    </source>
</evidence>
<keyword evidence="1" id="KW-0479">Metal-binding</keyword>
<feature type="domain" description="SWIM-type" evidence="2">
    <location>
        <begin position="21"/>
        <end position="53"/>
    </location>
</feature>
<comment type="caution">
    <text evidence="3">The sequence shown here is derived from an EMBL/GenBank/DDBJ whole genome shotgun (WGS) entry which is preliminary data.</text>
</comment>
<gene>
    <name evidence="3" type="ORF">CK203_055738</name>
</gene>
<protein>
    <recommendedName>
        <fullName evidence="2">SWIM-type domain-containing protein</fullName>
    </recommendedName>
</protein>
<sequence length="151" mass="17007">MVLVNLLQASRGSKKHGGRTYHVNLCEHGCTCGKTLIYGFPCSHILATCLFHSIDFRSFVQHYYTMQSYFSTWAPLFKPIHNEYEWPPHVGPVIVPADSMKHVSSGRPKATHLHNEMDVRESKTSITCGLCKQSGHNHHSYPNRNMGVGPS</sequence>
<dbReference type="AlphaFoldDB" id="A0A438H1B3"/>
<dbReference type="Proteomes" id="UP000288805">
    <property type="component" value="Unassembled WGS sequence"/>
</dbReference>